<sequence length="358" mass="41277">MTKKKNPPTISYSFQAGTGTQTARSAPPERKPRVLIINAIPDDNRVTVEFIDQRGFEFHNTGNFEFPEIDGIDIHVLFLGGRKGGQIKFGRPDFAVNLICDPDSNARGLEAARELIAREGIPSLNPPERIAATKRDLLYQRFADFEGVLVPKTIRLRPRYCRDVRAAVERGDIRLPFIFRPAGQHGGKGMTLIREPGDIDELERFAFDGRDYYLTEFVDCRDPDGFYRKFRVIAIDGRLYPRHLFTSDQWMVHRNSKRKVADFEADEKEFLEHFRERLGERNLARLEAFSAQVGLDYFGMDLNLRPDGSLVMFETNACMYSLFESKRDNIKPFTRVIGAALRDMIFRRYRDSRSLALH</sequence>
<accession>A0A369CF29</accession>
<dbReference type="AlphaFoldDB" id="A0A369CF29"/>
<evidence type="ECO:0000259" key="3">
    <source>
        <dbReference type="PROSITE" id="PS50975"/>
    </source>
</evidence>
<dbReference type="GO" id="GO:0046872">
    <property type="term" value="F:metal ion binding"/>
    <property type="evidence" value="ECO:0007669"/>
    <property type="project" value="InterPro"/>
</dbReference>
<dbReference type="EMBL" id="QPJY01000002">
    <property type="protein sequence ID" value="RCX31715.1"/>
    <property type="molecule type" value="Genomic_DNA"/>
</dbReference>
<evidence type="ECO:0000256" key="2">
    <source>
        <dbReference type="SAM" id="MobiDB-lite"/>
    </source>
</evidence>
<evidence type="ECO:0000256" key="1">
    <source>
        <dbReference type="PROSITE-ProRule" id="PRU00409"/>
    </source>
</evidence>
<keyword evidence="1" id="KW-0547">Nucleotide-binding</keyword>
<keyword evidence="5" id="KW-1185">Reference proteome</keyword>
<dbReference type="OrthoDB" id="5297883at2"/>
<evidence type="ECO:0000313" key="5">
    <source>
        <dbReference type="Proteomes" id="UP000252707"/>
    </source>
</evidence>
<dbReference type="GO" id="GO:0005524">
    <property type="term" value="F:ATP binding"/>
    <property type="evidence" value="ECO:0007669"/>
    <property type="project" value="UniProtKB-UniRule"/>
</dbReference>
<organism evidence="4 5">
    <name type="scientific">Thioalbus denitrificans</name>
    <dbReference type="NCBI Taxonomy" id="547122"/>
    <lineage>
        <taxon>Bacteria</taxon>
        <taxon>Pseudomonadati</taxon>
        <taxon>Pseudomonadota</taxon>
        <taxon>Gammaproteobacteria</taxon>
        <taxon>Chromatiales</taxon>
        <taxon>Ectothiorhodospiraceae</taxon>
        <taxon>Thioalbus</taxon>
    </lineage>
</organism>
<dbReference type="PROSITE" id="PS50975">
    <property type="entry name" value="ATP_GRASP"/>
    <property type="match status" value="1"/>
</dbReference>
<evidence type="ECO:0000313" key="4">
    <source>
        <dbReference type="EMBL" id="RCX31715.1"/>
    </source>
</evidence>
<dbReference type="InterPro" id="IPR011761">
    <property type="entry name" value="ATP-grasp"/>
</dbReference>
<reference evidence="4 5" key="1">
    <citation type="submission" date="2018-07" db="EMBL/GenBank/DDBJ databases">
        <title>Genomic Encyclopedia of Type Strains, Phase IV (KMG-IV): sequencing the most valuable type-strain genomes for metagenomic binning, comparative biology and taxonomic classification.</title>
        <authorList>
            <person name="Goeker M."/>
        </authorList>
    </citation>
    <scope>NUCLEOTIDE SEQUENCE [LARGE SCALE GENOMIC DNA]</scope>
    <source>
        <strain evidence="4 5">DSM 26407</strain>
    </source>
</reference>
<gene>
    <name evidence="4" type="ORF">DFQ59_10262</name>
</gene>
<dbReference type="Proteomes" id="UP000252707">
    <property type="component" value="Unassembled WGS sequence"/>
</dbReference>
<feature type="region of interest" description="Disordered" evidence="2">
    <location>
        <begin position="1"/>
        <end position="30"/>
    </location>
</feature>
<dbReference type="RefSeq" id="WP_114278569.1">
    <property type="nucleotide sequence ID" value="NZ_QPJY01000002.1"/>
</dbReference>
<feature type="compositionally biased region" description="Polar residues" evidence="2">
    <location>
        <begin position="8"/>
        <end position="24"/>
    </location>
</feature>
<feature type="domain" description="ATP-grasp" evidence="3">
    <location>
        <begin position="140"/>
        <end position="350"/>
    </location>
</feature>
<comment type="caution">
    <text evidence="4">The sequence shown here is derived from an EMBL/GenBank/DDBJ whole genome shotgun (WGS) entry which is preliminary data.</text>
</comment>
<proteinExistence type="predicted"/>
<dbReference type="SUPFAM" id="SSF56059">
    <property type="entry name" value="Glutathione synthetase ATP-binding domain-like"/>
    <property type="match status" value="1"/>
</dbReference>
<keyword evidence="1" id="KW-0067">ATP-binding</keyword>
<name>A0A369CF29_9GAMM</name>
<protein>
    <recommendedName>
        <fullName evidence="3">ATP-grasp domain-containing protein</fullName>
    </recommendedName>
</protein>